<name>A0A8G1VXB6_9EURO</name>
<dbReference type="AlphaFoldDB" id="A0A8G1VXB6"/>
<dbReference type="PROSITE" id="PS00062">
    <property type="entry name" value="ALDOKETO_REDUCTASE_2"/>
    <property type="match status" value="1"/>
</dbReference>
<dbReference type="SUPFAM" id="SSF51430">
    <property type="entry name" value="NAD(P)-linked oxidoreductase"/>
    <property type="match status" value="1"/>
</dbReference>
<evidence type="ECO:0000256" key="1">
    <source>
        <dbReference type="ARBA" id="ARBA00007905"/>
    </source>
</evidence>
<dbReference type="OrthoDB" id="416253at2759"/>
<dbReference type="FunFam" id="3.20.20.100:FF:000015">
    <property type="entry name" value="Oxidoreductase, aldo/keto reductase family"/>
    <property type="match status" value="1"/>
</dbReference>
<feature type="domain" description="NADP-dependent oxidoreductase" evidence="8">
    <location>
        <begin position="75"/>
        <end position="311"/>
    </location>
</feature>
<evidence type="ECO:0000256" key="5">
    <source>
        <dbReference type="ARBA" id="ARBA00047534"/>
    </source>
</evidence>
<keyword evidence="10" id="KW-1185">Reference proteome</keyword>
<dbReference type="InterPro" id="IPR018170">
    <property type="entry name" value="Aldo/ket_reductase_CS"/>
</dbReference>
<feature type="region of interest" description="Disordered" evidence="7">
    <location>
        <begin position="1"/>
        <end position="24"/>
    </location>
</feature>
<protein>
    <recommendedName>
        <fullName evidence="2">D-xylose reductase [NAD(P)H]</fullName>
        <ecNumber evidence="2">1.1.1.307</ecNumber>
    </recommendedName>
</protein>
<dbReference type="InterPro" id="IPR023210">
    <property type="entry name" value="NADP_OxRdtase_dom"/>
</dbReference>
<accession>A0A8G1VXB6</accession>
<dbReference type="Gene3D" id="3.20.20.100">
    <property type="entry name" value="NADP-dependent oxidoreductase domain"/>
    <property type="match status" value="1"/>
</dbReference>
<evidence type="ECO:0000313" key="10">
    <source>
        <dbReference type="Proteomes" id="UP000249789"/>
    </source>
</evidence>
<keyword evidence="3" id="KW-0560">Oxidoreductase</keyword>
<dbReference type="PANTHER" id="PTHR43827">
    <property type="entry name" value="2,5-DIKETO-D-GLUCONIC ACID REDUCTASE"/>
    <property type="match status" value="1"/>
</dbReference>
<gene>
    <name evidence="9" type="ORF">BO72DRAFT_438809</name>
</gene>
<dbReference type="VEuPathDB" id="FungiDB:BO72DRAFT_438809"/>
<dbReference type="EMBL" id="KZ824688">
    <property type="protein sequence ID" value="RAK72829.1"/>
    <property type="molecule type" value="Genomic_DNA"/>
</dbReference>
<evidence type="ECO:0000256" key="6">
    <source>
        <dbReference type="ARBA" id="ARBA00049485"/>
    </source>
</evidence>
<evidence type="ECO:0000256" key="7">
    <source>
        <dbReference type="SAM" id="MobiDB-lite"/>
    </source>
</evidence>
<dbReference type="InterPro" id="IPR020471">
    <property type="entry name" value="AKR"/>
</dbReference>
<evidence type="ECO:0000256" key="2">
    <source>
        <dbReference type="ARBA" id="ARBA00012845"/>
    </source>
</evidence>
<dbReference type="PANTHER" id="PTHR43827:SF13">
    <property type="entry name" value="ALDO_KETO REDUCTASE FAMILY PROTEIN"/>
    <property type="match status" value="1"/>
</dbReference>
<evidence type="ECO:0000259" key="8">
    <source>
        <dbReference type="Pfam" id="PF00248"/>
    </source>
</evidence>
<dbReference type="PRINTS" id="PR00069">
    <property type="entry name" value="ALDKETRDTASE"/>
</dbReference>
<evidence type="ECO:0000256" key="4">
    <source>
        <dbReference type="ARBA" id="ARBA00025065"/>
    </source>
</evidence>
<sequence>MIMRRKNHRRSESADPQQQYEIITPPLPSSPSVCTFINPLPPSSTMAALKGLRSTYRLNSGHEIPVLGYGVYMIPQSQTEKATLEALGIGYRHVDSAIMYRNEKACGRAIANSGLDRSEIFFTTKIPPEKMGYTRTKKAIDSSLREAEQEYFDLILIHAPYGGKEDRLGSWRALVEAQQAGKTKSIGVSNYGVHHLDELEEYIKNGGGGQIDVGQYELHPWCDRPEIAAWLQKRNIVVQAYSPLAHGTRMSERVLKALGQKHGKSPAQIMIRWGLQRGFVPLPKSVTPSRIKENAEVFDFELSEEDMKALQTGVYSPTDWDPTVDYD</sequence>
<dbReference type="GO" id="GO:0016491">
    <property type="term" value="F:oxidoreductase activity"/>
    <property type="evidence" value="ECO:0007669"/>
    <property type="project" value="UniProtKB-KW"/>
</dbReference>
<evidence type="ECO:0000256" key="3">
    <source>
        <dbReference type="ARBA" id="ARBA00023002"/>
    </source>
</evidence>
<dbReference type="Proteomes" id="UP000249789">
    <property type="component" value="Unassembled WGS sequence"/>
</dbReference>
<comment type="catalytic activity">
    <reaction evidence="6">
        <text>xylitol + NAD(+) = D-xylose + NADH + H(+)</text>
        <dbReference type="Rhea" id="RHEA:27441"/>
        <dbReference type="ChEBI" id="CHEBI:15378"/>
        <dbReference type="ChEBI" id="CHEBI:17151"/>
        <dbReference type="ChEBI" id="CHEBI:53455"/>
        <dbReference type="ChEBI" id="CHEBI:57540"/>
        <dbReference type="ChEBI" id="CHEBI:57945"/>
        <dbReference type="EC" id="1.1.1.307"/>
    </reaction>
</comment>
<dbReference type="PROSITE" id="PS00063">
    <property type="entry name" value="ALDOKETO_REDUCTASE_3"/>
    <property type="match status" value="1"/>
</dbReference>
<organism evidence="9 10">
    <name type="scientific">Aspergillus fijiensis CBS 313.89</name>
    <dbReference type="NCBI Taxonomy" id="1448319"/>
    <lineage>
        <taxon>Eukaryota</taxon>
        <taxon>Fungi</taxon>
        <taxon>Dikarya</taxon>
        <taxon>Ascomycota</taxon>
        <taxon>Pezizomycotina</taxon>
        <taxon>Eurotiomycetes</taxon>
        <taxon>Eurotiomycetidae</taxon>
        <taxon>Eurotiales</taxon>
        <taxon>Aspergillaceae</taxon>
        <taxon>Aspergillus</taxon>
    </lineage>
</organism>
<comment type="function">
    <text evidence="4">Catalyzes the initial reaction in the xylose utilization pathway by reducing D-xylose into xylitol. Xylose is a major component of hemicelluloses such as xylan. Most fungi utilize D-xylose via three enzymatic reactions, xylose reductase (XR), xylitol dehydrogenase (XDH), and xylulokinase, to form xylulose 5-phosphate, which enters pentose phosphate pathway.</text>
</comment>
<dbReference type="PROSITE" id="PS00798">
    <property type="entry name" value="ALDOKETO_REDUCTASE_1"/>
    <property type="match status" value="1"/>
</dbReference>
<dbReference type="GeneID" id="63860727"/>
<dbReference type="CDD" id="cd19071">
    <property type="entry name" value="AKR_AKR1-5-like"/>
    <property type="match status" value="1"/>
</dbReference>
<comment type="similarity">
    <text evidence="1">Belongs to the aldo/keto reductase family.</text>
</comment>
<reference evidence="9 10" key="1">
    <citation type="submission" date="2018-02" db="EMBL/GenBank/DDBJ databases">
        <title>The genomes of Aspergillus section Nigri reveals drivers in fungal speciation.</title>
        <authorList>
            <consortium name="DOE Joint Genome Institute"/>
            <person name="Vesth T.C."/>
            <person name="Nybo J."/>
            <person name="Theobald S."/>
            <person name="Brandl J."/>
            <person name="Frisvad J.C."/>
            <person name="Nielsen K.F."/>
            <person name="Lyhne E.K."/>
            <person name="Kogle M.E."/>
            <person name="Kuo A."/>
            <person name="Riley R."/>
            <person name="Clum A."/>
            <person name="Nolan M."/>
            <person name="Lipzen A."/>
            <person name="Salamov A."/>
            <person name="Henrissat B."/>
            <person name="Wiebenga A."/>
            <person name="De vries R.P."/>
            <person name="Grigoriev I.V."/>
            <person name="Mortensen U.H."/>
            <person name="Andersen M.R."/>
            <person name="Baker S.E."/>
        </authorList>
    </citation>
    <scope>NUCLEOTIDE SEQUENCE [LARGE SCALE GENOMIC DNA]</scope>
    <source>
        <strain evidence="9 10">CBS 313.89</strain>
    </source>
</reference>
<comment type="catalytic activity">
    <reaction evidence="5">
        <text>xylitol + NADP(+) = D-xylose + NADPH + H(+)</text>
        <dbReference type="Rhea" id="RHEA:27445"/>
        <dbReference type="ChEBI" id="CHEBI:15378"/>
        <dbReference type="ChEBI" id="CHEBI:17151"/>
        <dbReference type="ChEBI" id="CHEBI:53455"/>
        <dbReference type="ChEBI" id="CHEBI:57783"/>
        <dbReference type="ChEBI" id="CHEBI:58349"/>
        <dbReference type="EC" id="1.1.1.307"/>
    </reaction>
</comment>
<dbReference type="RefSeq" id="XP_040796841.1">
    <property type="nucleotide sequence ID" value="XM_040943394.1"/>
</dbReference>
<proteinExistence type="inferred from homology"/>
<dbReference type="InterPro" id="IPR036812">
    <property type="entry name" value="NAD(P)_OxRdtase_dom_sf"/>
</dbReference>
<dbReference type="EC" id="1.1.1.307" evidence="2"/>
<dbReference type="Pfam" id="PF00248">
    <property type="entry name" value="Aldo_ket_red"/>
    <property type="match status" value="1"/>
</dbReference>
<evidence type="ECO:0000313" key="9">
    <source>
        <dbReference type="EMBL" id="RAK72829.1"/>
    </source>
</evidence>